<keyword evidence="3" id="KW-0479">Metal-binding</keyword>
<evidence type="ECO:0000313" key="8">
    <source>
        <dbReference type="Proteomes" id="UP000198582"/>
    </source>
</evidence>
<comment type="cofactor">
    <cofactor evidence="1">
        <name>[4Fe-4S] cluster</name>
        <dbReference type="ChEBI" id="CHEBI:49883"/>
    </cofactor>
</comment>
<dbReference type="EMBL" id="FOEF01000043">
    <property type="protein sequence ID" value="SEP54335.1"/>
    <property type="molecule type" value="Genomic_DNA"/>
</dbReference>
<dbReference type="GO" id="GO:0003824">
    <property type="term" value="F:catalytic activity"/>
    <property type="evidence" value="ECO:0007669"/>
    <property type="project" value="InterPro"/>
</dbReference>
<dbReference type="InterPro" id="IPR007197">
    <property type="entry name" value="rSAM"/>
</dbReference>
<dbReference type="Gene3D" id="3.40.50.280">
    <property type="entry name" value="Cobalamin-binding domain"/>
    <property type="match status" value="1"/>
</dbReference>
<dbReference type="Gene3D" id="3.80.30.20">
    <property type="entry name" value="tm_1862 like domain"/>
    <property type="match status" value="1"/>
</dbReference>
<dbReference type="InterPro" id="IPR058240">
    <property type="entry name" value="rSAM_sf"/>
</dbReference>
<dbReference type="SMART" id="SM00729">
    <property type="entry name" value="Elp3"/>
    <property type="match status" value="1"/>
</dbReference>
<evidence type="ECO:0000256" key="5">
    <source>
        <dbReference type="ARBA" id="ARBA00023014"/>
    </source>
</evidence>
<dbReference type="SFLD" id="SFLDG01082">
    <property type="entry name" value="B12-binding_domain_containing"/>
    <property type="match status" value="1"/>
</dbReference>
<dbReference type="InterPro" id="IPR036724">
    <property type="entry name" value="Cobalamin-bd_sf"/>
</dbReference>
<protein>
    <submittedName>
        <fullName evidence="7">Ribosomal peptide maturation radical SAM protein 1</fullName>
    </submittedName>
</protein>
<dbReference type="Pfam" id="PF02310">
    <property type="entry name" value="B12-binding"/>
    <property type="match status" value="1"/>
</dbReference>
<dbReference type="CDD" id="cd02068">
    <property type="entry name" value="radical_SAM_B12_BD"/>
    <property type="match status" value="1"/>
</dbReference>
<evidence type="ECO:0000256" key="3">
    <source>
        <dbReference type="ARBA" id="ARBA00022723"/>
    </source>
</evidence>
<dbReference type="SUPFAM" id="SSF102114">
    <property type="entry name" value="Radical SAM enzymes"/>
    <property type="match status" value="1"/>
</dbReference>
<dbReference type="InterPro" id="IPR006638">
    <property type="entry name" value="Elp3/MiaA/NifB-like_rSAM"/>
</dbReference>
<dbReference type="STRING" id="394193.SAMN04489732_14323"/>
<dbReference type="RefSeq" id="WP_091629560.1">
    <property type="nucleotide sequence ID" value="NZ_FOEF01000043.1"/>
</dbReference>
<dbReference type="SFLD" id="SFLDF00324">
    <property type="entry name" value="bacteriocin_maturation"/>
    <property type="match status" value="1"/>
</dbReference>
<dbReference type="GO" id="GO:0031419">
    <property type="term" value="F:cobalamin binding"/>
    <property type="evidence" value="ECO:0007669"/>
    <property type="project" value="InterPro"/>
</dbReference>
<dbReference type="SFLD" id="SFLDS00029">
    <property type="entry name" value="Radical_SAM"/>
    <property type="match status" value="1"/>
</dbReference>
<dbReference type="PROSITE" id="PS51332">
    <property type="entry name" value="B12_BINDING"/>
    <property type="match status" value="1"/>
</dbReference>
<name>A0A1H8YQ36_9PSEU</name>
<dbReference type="InterPro" id="IPR023984">
    <property type="entry name" value="rSAM_ocin_1"/>
</dbReference>
<evidence type="ECO:0000313" key="7">
    <source>
        <dbReference type="EMBL" id="SEP54335.1"/>
    </source>
</evidence>
<evidence type="ECO:0000259" key="6">
    <source>
        <dbReference type="PROSITE" id="PS51332"/>
    </source>
</evidence>
<organism evidence="7 8">
    <name type="scientific">Amycolatopsis saalfeldensis</name>
    <dbReference type="NCBI Taxonomy" id="394193"/>
    <lineage>
        <taxon>Bacteria</taxon>
        <taxon>Bacillati</taxon>
        <taxon>Actinomycetota</taxon>
        <taxon>Actinomycetes</taxon>
        <taxon>Pseudonocardiales</taxon>
        <taxon>Pseudonocardiaceae</taxon>
        <taxon>Amycolatopsis</taxon>
    </lineage>
</organism>
<dbReference type="PANTHER" id="PTHR43409:SF7">
    <property type="entry name" value="BLL1977 PROTEIN"/>
    <property type="match status" value="1"/>
</dbReference>
<keyword evidence="2" id="KW-0949">S-adenosyl-L-methionine</keyword>
<dbReference type="GO" id="GO:0046872">
    <property type="term" value="F:metal ion binding"/>
    <property type="evidence" value="ECO:0007669"/>
    <property type="project" value="UniProtKB-KW"/>
</dbReference>
<keyword evidence="4" id="KW-0408">Iron</keyword>
<reference evidence="7 8" key="1">
    <citation type="submission" date="2016-10" db="EMBL/GenBank/DDBJ databases">
        <authorList>
            <person name="de Groot N.N."/>
        </authorList>
    </citation>
    <scope>NUCLEOTIDE SEQUENCE [LARGE SCALE GENOMIC DNA]</scope>
    <source>
        <strain evidence="7 8">DSM 44993</strain>
    </source>
</reference>
<dbReference type="AlphaFoldDB" id="A0A1H8YQ36"/>
<dbReference type="InterPro" id="IPR051198">
    <property type="entry name" value="BchE-like"/>
</dbReference>
<keyword evidence="5" id="KW-0411">Iron-sulfur</keyword>
<dbReference type="GO" id="GO:0005829">
    <property type="term" value="C:cytosol"/>
    <property type="evidence" value="ECO:0007669"/>
    <property type="project" value="TreeGrafter"/>
</dbReference>
<evidence type="ECO:0000256" key="4">
    <source>
        <dbReference type="ARBA" id="ARBA00023004"/>
    </source>
</evidence>
<dbReference type="PANTHER" id="PTHR43409">
    <property type="entry name" value="ANAEROBIC MAGNESIUM-PROTOPORPHYRIN IX MONOMETHYL ESTER CYCLASE-RELATED"/>
    <property type="match status" value="1"/>
</dbReference>
<gene>
    <name evidence="7" type="ORF">SAMN04489732_14323</name>
</gene>
<dbReference type="NCBIfam" id="TIGR03975">
    <property type="entry name" value="rSAM_ocin_1"/>
    <property type="match status" value="1"/>
</dbReference>
<feature type="domain" description="B12-binding" evidence="6">
    <location>
        <begin position="75"/>
        <end position="211"/>
    </location>
</feature>
<evidence type="ECO:0000256" key="2">
    <source>
        <dbReference type="ARBA" id="ARBA00022691"/>
    </source>
</evidence>
<dbReference type="GO" id="GO:0051536">
    <property type="term" value="F:iron-sulfur cluster binding"/>
    <property type="evidence" value="ECO:0007669"/>
    <property type="project" value="UniProtKB-KW"/>
</dbReference>
<dbReference type="InterPro" id="IPR006158">
    <property type="entry name" value="Cobalamin-bd"/>
</dbReference>
<dbReference type="OrthoDB" id="9801424at2"/>
<dbReference type="SUPFAM" id="SSF52242">
    <property type="entry name" value="Cobalamin (vitamin B12)-binding domain"/>
    <property type="match status" value="1"/>
</dbReference>
<keyword evidence="8" id="KW-1185">Reference proteome</keyword>
<evidence type="ECO:0000256" key="1">
    <source>
        <dbReference type="ARBA" id="ARBA00001966"/>
    </source>
</evidence>
<dbReference type="InterPro" id="IPR023404">
    <property type="entry name" value="rSAM_horseshoe"/>
</dbReference>
<dbReference type="Proteomes" id="UP000198582">
    <property type="component" value="Unassembled WGS sequence"/>
</dbReference>
<accession>A0A1H8YQ36</accession>
<proteinExistence type="predicted"/>
<sequence>MPHGQVPRTCLVSMPWHSLHRPSLALGVLRAACAREGLPVPVSYHGSLAFADLMLRAGLTVGDYAELADTGFHHSLGEWIFAGALNGPDFGYAGMRELARRAGLPFRVAAAARELADEFADQAADAILAHEPELVGFSATFSQTIASLAVARRIKDRRPGVRILIGGYSTDGPMGVALHREYPFVDYVLRGEADVTFPKLLRALAECHATGTRDGLDDVPQLCWRDDDGATRVSPGPSRLVSPASITTPDYDDWFAAVPASVAARVEPELVVESSRGCWWGAKHHCVFCGLNGTAMTYRAKPAESFVDEVLGLVRRHRILDVTTIDNILPNEYYRSALPGLAGAGHDLRIHYEIKANAQLGDVAALRAAGVWDVQPGIESLVDDVLSRMRKGVRGAHNVRMLRDGASAGLTISWNWLYGFPGEHVADYAAVVAQLPALVHLQPPSGAARIALQRFSPNFDDPGQGFIERSPAAGSRLVHDIDDPERLAELVYSFDTPDRGLTAEEVAPLADALAAWTAGYPGSTLIARTIGDVVVIRDRRHGWAPVDHVLEHPREIAAWQALETGRAPLRVLAEQNHEWDPDEFGHWLGRLEEAGLVFTDGTLWITLATSPVVARKTHLPLSVLAPSA</sequence>